<proteinExistence type="predicted"/>
<dbReference type="SMART" id="SM00325">
    <property type="entry name" value="RhoGEF"/>
    <property type="match status" value="1"/>
</dbReference>
<dbReference type="AlphaFoldDB" id="A0A914PPC0"/>
<sequence>MFKNIDRVLNRINPGMKLGSDAVQFISKILILVLHEFVEEMPESVTAVQTIIKKLFPSTWGTFVVKNTDTEFKANTERSWLRRKEAKSKEAKCVALLMSKLKDILKGNLDDRVVYYIYSILDEIINDILKWTSISVNKFQSERPVIDKRVLIAAIHTDRGLSELLEKLLPTAANDYSAIEYYQQTSTVNATLPKSGRQQPLYDYDKYQICQKFEIDENSYLRDLSLLVNVFKRRLEKGLGDDAAGRHYILSIFGNITEIYELTFRVVRAIEEVREMSQTQSMGIGLSEFAEGCEFDSYIRFMEIFKEPIEEKMNALLRDRRYSTFFDEEDKISFTSDGHCMRMAFKYVLPLYLHSVAAHFDGYYHYISLLIKASRPGADRVELQNLETHLKSVATAINALELPPNP</sequence>
<dbReference type="Proteomes" id="UP000887578">
    <property type="component" value="Unplaced"/>
</dbReference>
<dbReference type="InterPro" id="IPR009072">
    <property type="entry name" value="Histone-fold"/>
</dbReference>
<dbReference type="GO" id="GO:0005085">
    <property type="term" value="F:guanyl-nucleotide exchange factor activity"/>
    <property type="evidence" value="ECO:0007669"/>
    <property type="project" value="InterPro"/>
</dbReference>
<dbReference type="Gene3D" id="1.10.20.10">
    <property type="entry name" value="Histone, subunit A"/>
    <property type="match status" value="1"/>
</dbReference>
<organism evidence="2 3">
    <name type="scientific">Panagrolaimus davidi</name>
    <dbReference type="NCBI Taxonomy" id="227884"/>
    <lineage>
        <taxon>Eukaryota</taxon>
        <taxon>Metazoa</taxon>
        <taxon>Ecdysozoa</taxon>
        <taxon>Nematoda</taxon>
        <taxon>Chromadorea</taxon>
        <taxon>Rhabditida</taxon>
        <taxon>Tylenchina</taxon>
        <taxon>Panagrolaimomorpha</taxon>
        <taxon>Panagrolaimoidea</taxon>
        <taxon>Panagrolaimidae</taxon>
        <taxon>Panagrolaimus</taxon>
    </lineage>
</organism>
<feature type="domain" description="DH" evidence="1">
    <location>
        <begin position="205"/>
        <end position="400"/>
    </location>
</feature>
<dbReference type="InterPro" id="IPR000219">
    <property type="entry name" value="DH_dom"/>
</dbReference>
<dbReference type="InterPro" id="IPR035899">
    <property type="entry name" value="DBL_dom_sf"/>
</dbReference>
<evidence type="ECO:0000313" key="3">
    <source>
        <dbReference type="WBParaSite" id="PDA_v2.g204.t1"/>
    </source>
</evidence>
<keyword evidence="2" id="KW-1185">Reference proteome</keyword>
<dbReference type="Pfam" id="PF00621">
    <property type="entry name" value="RhoGEF"/>
    <property type="match status" value="1"/>
</dbReference>
<reference evidence="3" key="1">
    <citation type="submission" date="2022-11" db="UniProtKB">
        <authorList>
            <consortium name="WormBaseParasite"/>
        </authorList>
    </citation>
    <scope>IDENTIFICATION</scope>
</reference>
<dbReference type="SUPFAM" id="SSF48065">
    <property type="entry name" value="DBL homology domain (DH-domain)"/>
    <property type="match status" value="1"/>
</dbReference>
<name>A0A914PPC0_9BILA</name>
<evidence type="ECO:0000313" key="2">
    <source>
        <dbReference type="Proteomes" id="UP000887578"/>
    </source>
</evidence>
<dbReference type="PROSITE" id="PS50010">
    <property type="entry name" value="DH_2"/>
    <property type="match status" value="1"/>
</dbReference>
<dbReference type="WBParaSite" id="PDA_v2.g204.t1">
    <property type="protein sequence ID" value="PDA_v2.g204.t1"/>
    <property type="gene ID" value="PDA_v2.g204"/>
</dbReference>
<accession>A0A914PPC0</accession>
<protein>
    <submittedName>
        <fullName evidence="3">DH domain-containing protein</fullName>
    </submittedName>
</protein>
<evidence type="ECO:0000259" key="1">
    <source>
        <dbReference type="PROSITE" id="PS50010"/>
    </source>
</evidence>
<dbReference type="Gene3D" id="1.20.900.10">
    <property type="entry name" value="Dbl homology (DH) domain"/>
    <property type="match status" value="1"/>
</dbReference>
<dbReference type="GO" id="GO:0046982">
    <property type="term" value="F:protein heterodimerization activity"/>
    <property type="evidence" value="ECO:0007669"/>
    <property type="project" value="InterPro"/>
</dbReference>